<dbReference type="InParanoid" id="E5A9P9"/>
<evidence type="ECO:0000313" key="2">
    <source>
        <dbReference type="Proteomes" id="UP000002668"/>
    </source>
</evidence>
<accession>E5A9P9</accession>
<keyword evidence="2" id="KW-1185">Reference proteome</keyword>
<sequence length="146" mass="16360">MQTQAAGVQVLGDYTASQVGGHGRWPKDSPNSNYCGFYKKRTIVETNEDDSWIWMPKRLPSHRGAKTRILYVHTPHRPSSFGWSSFHPKDEEASRNIPDMRMSCRKGPCAVEIANQCSGLMVEYATQATNAIRTDPLEYIGAATLQ</sequence>
<protein>
    <submittedName>
        <fullName evidence="1">Predicted protein</fullName>
    </submittedName>
</protein>
<dbReference type="HOGENOM" id="CLU_1777816_0_0_1"/>
<gene>
    <name evidence="1" type="ORF">LEMA_P015200.1</name>
</gene>
<evidence type="ECO:0000313" key="1">
    <source>
        <dbReference type="EMBL" id="CBY00390.1"/>
    </source>
</evidence>
<dbReference type="Proteomes" id="UP000002668">
    <property type="component" value="Genome"/>
</dbReference>
<reference evidence="2" key="1">
    <citation type="journal article" date="2011" name="Nat. Commun.">
        <title>Effector diversification within compartments of the Leptosphaeria maculans genome affected by Repeat-Induced Point mutations.</title>
        <authorList>
            <person name="Rouxel T."/>
            <person name="Grandaubert J."/>
            <person name="Hane J.K."/>
            <person name="Hoede C."/>
            <person name="van de Wouw A.P."/>
            <person name="Couloux A."/>
            <person name="Dominguez V."/>
            <person name="Anthouard V."/>
            <person name="Bally P."/>
            <person name="Bourras S."/>
            <person name="Cozijnsen A.J."/>
            <person name="Ciuffetti L.M."/>
            <person name="Degrave A."/>
            <person name="Dilmaghani A."/>
            <person name="Duret L."/>
            <person name="Fudal I."/>
            <person name="Goodwin S.B."/>
            <person name="Gout L."/>
            <person name="Glaser N."/>
            <person name="Linglin J."/>
            <person name="Kema G.H.J."/>
            <person name="Lapalu N."/>
            <person name="Lawrence C.B."/>
            <person name="May K."/>
            <person name="Meyer M."/>
            <person name="Ollivier B."/>
            <person name="Poulain J."/>
            <person name="Schoch C.L."/>
            <person name="Simon A."/>
            <person name="Spatafora J.W."/>
            <person name="Stachowiak A."/>
            <person name="Turgeon B.G."/>
            <person name="Tyler B.M."/>
            <person name="Vincent D."/>
            <person name="Weissenbach J."/>
            <person name="Amselem J."/>
            <person name="Quesneville H."/>
            <person name="Oliver R.P."/>
            <person name="Wincker P."/>
            <person name="Balesdent M.-H."/>
            <person name="Howlett B.J."/>
        </authorList>
    </citation>
    <scope>NUCLEOTIDE SEQUENCE [LARGE SCALE GENOMIC DNA]</scope>
    <source>
        <strain evidence="2">JN3 / isolate v23.1.3 / race Av1-4-5-6-7-8</strain>
    </source>
</reference>
<organism evidence="2">
    <name type="scientific">Leptosphaeria maculans (strain JN3 / isolate v23.1.3 / race Av1-4-5-6-7-8)</name>
    <name type="common">Blackleg fungus</name>
    <name type="synonym">Phoma lingam</name>
    <dbReference type="NCBI Taxonomy" id="985895"/>
    <lineage>
        <taxon>Eukaryota</taxon>
        <taxon>Fungi</taxon>
        <taxon>Dikarya</taxon>
        <taxon>Ascomycota</taxon>
        <taxon>Pezizomycotina</taxon>
        <taxon>Dothideomycetes</taxon>
        <taxon>Pleosporomycetidae</taxon>
        <taxon>Pleosporales</taxon>
        <taxon>Pleosporineae</taxon>
        <taxon>Leptosphaeriaceae</taxon>
        <taxon>Plenodomus</taxon>
        <taxon>Plenodomus lingam/Leptosphaeria maculans species complex</taxon>
    </lineage>
</organism>
<dbReference type="EMBL" id="FP929138">
    <property type="protein sequence ID" value="CBY00390.1"/>
    <property type="molecule type" value="Genomic_DNA"/>
</dbReference>
<proteinExistence type="predicted"/>
<name>E5A9P9_LEPMJ</name>
<dbReference type="VEuPathDB" id="FungiDB:LEMA_P015200.1"/>
<dbReference type="AlphaFoldDB" id="E5A9P9"/>